<comment type="caution">
    <text evidence="8">The sequence shown here is derived from an EMBL/GenBank/DDBJ whole genome shotgun (WGS) entry which is preliminary data.</text>
</comment>
<protein>
    <recommendedName>
        <fullName evidence="3 5">Alanine dehydrogenase</fullName>
        <ecNumber evidence="3 5">1.4.1.1</ecNumber>
    </recommendedName>
</protein>
<keyword evidence="4 5" id="KW-0560">Oxidoreductase</keyword>
<name>A0ABS3SK42_9CELL</name>
<accession>A0ABS3SK42</accession>
<evidence type="ECO:0000259" key="7">
    <source>
        <dbReference type="SMART" id="SM01003"/>
    </source>
</evidence>
<comment type="function">
    <text evidence="5">Catalyzes the reversible reductive amination of pyruvate to L-alanine.</text>
</comment>
<dbReference type="Proteomes" id="UP000678317">
    <property type="component" value="Unassembled WGS sequence"/>
</dbReference>
<sequence>MKVGIPSEVKNHEYRVALTPAGVHQLVRSGHRVLVQSGAGLGSAITDEQFAAAGAEIVPEAAQVWGDADLVCKVKEPVASEYGHLRRDLVLFTYLHLAADRPATDALLAAGTTSIAYETVQLPDGSLPLLAPMSEVAGRLSAQVGAYHLMKNEGGSGVLLGGVPGVDAAKVVVLGGGVVGRHAAEIAVGMRANVALLDVSMPRLRDMDSAFGGRVRTVASSAYAVEREVLDADLVIGAVLLPGARAPHLVTNDLVARMRPGSVLVDVSVDQGGCFEDTRPTTHDEPTFRVHGSVFYCVANMPGAVPVTSTRALTNVTLPYLSALADLGWTAAVAADPALAAGLTTHDGRLLNAAVARAHGYPMPGTPALA</sequence>
<dbReference type="EC" id="1.4.1.1" evidence="3 5"/>
<feature type="domain" description="Alanine dehydrogenase/pyridine nucleotide transhydrogenase N-terminal" evidence="7">
    <location>
        <begin position="4"/>
        <end position="137"/>
    </location>
</feature>
<dbReference type="InterPro" id="IPR008141">
    <property type="entry name" value="Ala_DH"/>
</dbReference>
<dbReference type="InterPro" id="IPR007886">
    <property type="entry name" value="AlaDH/PNT_N"/>
</dbReference>
<dbReference type="InterPro" id="IPR007698">
    <property type="entry name" value="AlaDH/PNT_NAD(H)-bd"/>
</dbReference>
<comment type="catalytic activity">
    <reaction evidence="5">
        <text>L-alanine + NAD(+) + H2O = pyruvate + NH4(+) + NADH + H(+)</text>
        <dbReference type="Rhea" id="RHEA:18405"/>
        <dbReference type="ChEBI" id="CHEBI:15361"/>
        <dbReference type="ChEBI" id="CHEBI:15377"/>
        <dbReference type="ChEBI" id="CHEBI:15378"/>
        <dbReference type="ChEBI" id="CHEBI:28938"/>
        <dbReference type="ChEBI" id="CHEBI:57540"/>
        <dbReference type="ChEBI" id="CHEBI:57945"/>
        <dbReference type="ChEBI" id="CHEBI:57972"/>
        <dbReference type="EC" id="1.4.1.1"/>
    </reaction>
</comment>
<evidence type="ECO:0000256" key="2">
    <source>
        <dbReference type="ARBA" id="ARBA00005689"/>
    </source>
</evidence>
<dbReference type="EMBL" id="JAGFBM010000008">
    <property type="protein sequence ID" value="MBO3085859.1"/>
    <property type="molecule type" value="Genomic_DNA"/>
</dbReference>
<comment type="pathway">
    <text evidence="1 5">Amino-acid degradation; L-alanine degradation via dehydrogenase pathway; NH(3) and pyruvate from L-alanine: step 1/1.</text>
</comment>
<dbReference type="SUPFAM" id="SSF51735">
    <property type="entry name" value="NAD(P)-binding Rossmann-fold domains"/>
    <property type="match status" value="1"/>
</dbReference>
<dbReference type="InterPro" id="IPR036291">
    <property type="entry name" value="NAD(P)-bd_dom_sf"/>
</dbReference>
<evidence type="ECO:0000313" key="9">
    <source>
        <dbReference type="Proteomes" id="UP000678317"/>
    </source>
</evidence>
<proteinExistence type="inferred from homology"/>
<dbReference type="Pfam" id="PF05222">
    <property type="entry name" value="AlaDh_PNT_N"/>
    <property type="match status" value="1"/>
</dbReference>
<evidence type="ECO:0000256" key="5">
    <source>
        <dbReference type="PIRNR" id="PIRNR000183"/>
    </source>
</evidence>
<evidence type="ECO:0000259" key="6">
    <source>
        <dbReference type="SMART" id="SM01002"/>
    </source>
</evidence>
<dbReference type="PANTHER" id="PTHR42795">
    <property type="entry name" value="ALANINE DEHYDROGENASE"/>
    <property type="match status" value="1"/>
</dbReference>
<keyword evidence="9" id="KW-1185">Reference proteome</keyword>
<dbReference type="SUPFAM" id="SSF52283">
    <property type="entry name" value="Formate/glycerate dehydrogenase catalytic domain-like"/>
    <property type="match status" value="1"/>
</dbReference>
<dbReference type="NCBIfam" id="TIGR00518">
    <property type="entry name" value="alaDH"/>
    <property type="match status" value="1"/>
</dbReference>
<organism evidence="8 9">
    <name type="scientific">Cellulomonas fengjieae</name>
    <dbReference type="NCBI Taxonomy" id="2819978"/>
    <lineage>
        <taxon>Bacteria</taxon>
        <taxon>Bacillati</taxon>
        <taxon>Actinomycetota</taxon>
        <taxon>Actinomycetes</taxon>
        <taxon>Micrococcales</taxon>
        <taxon>Cellulomonadaceae</taxon>
        <taxon>Cellulomonas</taxon>
    </lineage>
</organism>
<comment type="similarity">
    <text evidence="2 5">Belongs to the AlaDH/PNT family.</text>
</comment>
<dbReference type="Pfam" id="PF01262">
    <property type="entry name" value="AlaDh_PNT_C"/>
    <property type="match status" value="1"/>
</dbReference>
<evidence type="ECO:0000313" key="8">
    <source>
        <dbReference type="EMBL" id="MBO3085859.1"/>
    </source>
</evidence>
<evidence type="ECO:0000256" key="4">
    <source>
        <dbReference type="ARBA" id="ARBA00023002"/>
    </source>
</evidence>
<reference evidence="8 9" key="1">
    <citation type="submission" date="2021-03" db="EMBL/GenBank/DDBJ databases">
        <title>novel species in genus Cellulomonas.</title>
        <authorList>
            <person name="Zhang G."/>
        </authorList>
    </citation>
    <scope>NUCLEOTIDE SEQUENCE [LARGE SCALE GENOMIC DNA]</scope>
    <source>
        <strain evidence="9">zg-ZUI188</strain>
    </source>
</reference>
<dbReference type="PIRSF" id="PIRSF000183">
    <property type="entry name" value="Alanine_dh"/>
    <property type="match status" value="1"/>
</dbReference>
<dbReference type="PANTHER" id="PTHR42795:SF1">
    <property type="entry name" value="ALANINE DEHYDROGENASE"/>
    <property type="match status" value="1"/>
</dbReference>
<dbReference type="Gene3D" id="3.40.50.720">
    <property type="entry name" value="NAD(P)-binding Rossmann-like Domain"/>
    <property type="match status" value="2"/>
</dbReference>
<dbReference type="SMART" id="SM01002">
    <property type="entry name" value="AlaDh_PNT_C"/>
    <property type="match status" value="1"/>
</dbReference>
<dbReference type="CDD" id="cd05305">
    <property type="entry name" value="L-AlaDH"/>
    <property type="match status" value="1"/>
</dbReference>
<evidence type="ECO:0000256" key="3">
    <source>
        <dbReference type="ARBA" id="ARBA00012897"/>
    </source>
</evidence>
<dbReference type="RefSeq" id="WP_208290070.1">
    <property type="nucleotide sequence ID" value="NZ_CP074404.1"/>
</dbReference>
<keyword evidence="5" id="KW-0520">NAD</keyword>
<dbReference type="GO" id="GO:0000286">
    <property type="term" value="F:alanine dehydrogenase activity"/>
    <property type="evidence" value="ECO:0007669"/>
    <property type="project" value="UniProtKB-EC"/>
</dbReference>
<feature type="domain" description="Alanine dehydrogenase/pyridine nucleotide transhydrogenase NAD(H)-binding" evidence="6">
    <location>
        <begin position="149"/>
        <end position="297"/>
    </location>
</feature>
<dbReference type="SMART" id="SM01003">
    <property type="entry name" value="AlaDh_PNT_N"/>
    <property type="match status" value="1"/>
</dbReference>
<gene>
    <name evidence="8" type="primary">ald</name>
    <name evidence="8" type="ORF">J4035_14535</name>
</gene>
<evidence type="ECO:0000256" key="1">
    <source>
        <dbReference type="ARBA" id="ARBA00005206"/>
    </source>
</evidence>